<dbReference type="RefSeq" id="WP_207856609.1">
    <property type="nucleotide sequence ID" value="NZ_JAFREP010000002.1"/>
</dbReference>
<gene>
    <name evidence="3" type="ORF">J3U88_02790</name>
    <name evidence="4" type="ORF">J3U88_09430</name>
</gene>
<dbReference type="CDD" id="cd15482">
    <property type="entry name" value="Sialidase_non-viral"/>
    <property type="match status" value="1"/>
</dbReference>
<dbReference type="InterPro" id="IPR011040">
    <property type="entry name" value="Sialidase"/>
</dbReference>
<dbReference type="Proteomes" id="UP000664417">
    <property type="component" value="Unassembled WGS sequence"/>
</dbReference>
<keyword evidence="5" id="KW-1185">Reference proteome</keyword>
<feature type="domain" description="Sialidase" evidence="2">
    <location>
        <begin position="53"/>
        <end position="338"/>
    </location>
</feature>
<reference evidence="4" key="1">
    <citation type="submission" date="2021-03" db="EMBL/GenBank/DDBJ databases">
        <authorList>
            <person name="Wang G."/>
        </authorList>
    </citation>
    <scope>NUCLEOTIDE SEQUENCE</scope>
    <source>
        <strain evidence="4">KCTC 12899</strain>
    </source>
</reference>
<dbReference type="EMBL" id="JAFREP010000002">
    <property type="protein sequence ID" value="MBO1317373.1"/>
    <property type="molecule type" value="Genomic_DNA"/>
</dbReference>
<dbReference type="AlphaFoldDB" id="A0A8J7QF53"/>
<evidence type="ECO:0000259" key="2">
    <source>
        <dbReference type="Pfam" id="PF13088"/>
    </source>
</evidence>
<dbReference type="EMBL" id="JAFREP010000006">
    <property type="protein sequence ID" value="MBO1318680.1"/>
    <property type="molecule type" value="Genomic_DNA"/>
</dbReference>
<keyword evidence="1" id="KW-0732">Signal</keyword>
<dbReference type="SUPFAM" id="SSF50939">
    <property type="entry name" value="Sialidases"/>
    <property type="match status" value="1"/>
</dbReference>
<proteinExistence type="predicted"/>
<evidence type="ECO:0000313" key="3">
    <source>
        <dbReference type="EMBL" id="MBO1317373.1"/>
    </source>
</evidence>
<dbReference type="Pfam" id="PF13088">
    <property type="entry name" value="BNR_2"/>
    <property type="match status" value="1"/>
</dbReference>
<feature type="chain" id="PRO_5036433800" evidence="1">
    <location>
        <begin position="21"/>
        <end position="486"/>
    </location>
</feature>
<organism evidence="4 5">
    <name type="scientific">Acanthopleuribacter pedis</name>
    <dbReference type="NCBI Taxonomy" id="442870"/>
    <lineage>
        <taxon>Bacteria</taxon>
        <taxon>Pseudomonadati</taxon>
        <taxon>Acidobacteriota</taxon>
        <taxon>Holophagae</taxon>
        <taxon>Acanthopleuribacterales</taxon>
        <taxon>Acanthopleuribacteraceae</taxon>
        <taxon>Acanthopleuribacter</taxon>
    </lineage>
</organism>
<protein>
    <submittedName>
        <fullName evidence="4">Exo-alpha-sialidase</fullName>
    </submittedName>
</protein>
<sequence length="486" mass="51856">MNPLLKCLMVMFLLNQLAFAQTTWGDAAYLNTNAEVDAGGDSEPNLAVDSQGRWMAVWSSTDSRDDTVGTDFDIFGAVSTDNGLTWSPSFVINSAEMDSGLDFEPCVATDGNGRWVVVWRSNDPQGNFGSDYDIFYSISDDHGAGWTTPAAVSITASSDTGDEFFPSIASDGGNGWMCTWQSNDPNGNTGTDNDIFVATSADNAATWTTALLLNSDGESDSGQDNNPEVKTDGRGVWIIVWASQNMILARSGGLDRDIVFSRSQDFGTTWSDPAPINDYAFTDSANDTNPDLATDGAGNWLAVWSTDHDLGTNGTDNDVMFSRSIDSGVTWTSARAIEGTTDAVNDAVPRIHYGAGSWVTVWAGNNDPGDSGTDTDIYSSASTDMGLAWSTRTLVNDYALTDSANNFDNRPHLNYGDGRWLSVWSGSITNEDGDIVFALSPPAGCTIPDSFAPTVATWPSSVSILNLVQIINEACGLASALAKQDE</sequence>
<dbReference type="InterPro" id="IPR036278">
    <property type="entry name" value="Sialidase_sf"/>
</dbReference>
<evidence type="ECO:0000313" key="4">
    <source>
        <dbReference type="EMBL" id="MBO1318680.1"/>
    </source>
</evidence>
<comment type="caution">
    <text evidence="4">The sequence shown here is derived from an EMBL/GenBank/DDBJ whole genome shotgun (WGS) entry which is preliminary data.</text>
</comment>
<evidence type="ECO:0000313" key="5">
    <source>
        <dbReference type="Proteomes" id="UP000664417"/>
    </source>
</evidence>
<accession>A0A8J7QF53</accession>
<dbReference type="Gene3D" id="2.120.10.10">
    <property type="match status" value="3"/>
</dbReference>
<name>A0A8J7QF53_9BACT</name>
<evidence type="ECO:0000256" key="1">
    <source>
        <dbReference type="SAM" id="SignalP"/>
    </source>
</evidence>
<feature type="signal peptide" evidence="1">
    <location>
        <begin position="1"/>
        <end position="20"/>
    </location>
</feature>